<dbReference type="AlphaFoldDB" id="A0A9N8VHM0"/>
<evidence type="ECO:0000313" key="3">
    <source>
        <dbReference type="Proteomes" id="UP000789508"/>
    </source>
</evidence>
<feature type="compositionally biased region" description="Polar residues" evidence="1">
    <location>
        <begin position="560"/>
        <end position="581"/>
    </location>
</feature>
<feature type="region of interest" description="Disordered" evidence="1">
    <location>
        <begin position="468"/>
        <end position="515"/>
    </location>
</feature>
<dbReference type="OrthoDB" id="2370407at2759"/>
<dbReference type="EMBL" id="CAJVPS010000125">
    <property type="protein sequence ID" value="CAG8455205.1"/>
    <property type="molecule type" value="Genomic_DNA"/>
</dbReference>
<comment type="caution">
    <text evidence="2">The sequence shown here is derived from an EMBL/GenBank/DDBJ whole genome shotgun (WGS) entry which is preliminary data.</text>
</comment>
<protein>
    <submittedName>
        <fullName evidence="2">14372_t:CDS:1</fullName>
    </submittedName>
</protein>
<reference evidence="2" key="1">
    <citation type="submission" date="2021-06" db="EMBL/GenBank/DDBJ databases">
        <authorList>
            <person name="Kallberg Y."/>
            <person name="Tangrot J."/>
            <person name="Rosling A."/>
        </authorList>
    </citation>
    <scope>NUCLEOTIDE SEQUENCE</scope>
    <source>
        <strain evidence="2">FL130A</strain>
    </source>
</reference>
<proteinExistence type="predicted"/>
<accession>A0A9N8VHM0</accession>
<keyword evidence="3" id="KW-1185">Reference proteome</keyword>
<feature type="region of interest" description="Disordered" evidence="1">
    <location>
        <begin position="560"/>
        <end position="582"/>
    </location>
</feature>
<evidence type="ECO:0000256" key="1">
    <source>
        <dbReference type="SAM" id="MobiDB-lite"/>
    </source>
</evidence>
<evidence type="ECO:0000313" key="2">
    <source>
        <dbReference type="EMBL" id="CAG8455205.1"/>
    </source>
</evidence>
<name>A0A9N8VHM0_9GLOM</name>
<dbReference type="Proteomes" id="UP000789508">
    <property type="component" value="Unassembled WGS sequence"/>
</dbReference>
<feature type="region of interest" description="Disordered" evidence="1">
    <location>
        <begin position="19"/>
        <end position="41"/>
    </location>
</feature>
<gene>
    <name evidence="2" type="ORF">ALEPTO_LOCUS1242</name>
</gene>
<sequence length="978" mass="111997">MSNNSEPIKEAFAQLDALLEPKPAQNDIRRRGRPPKKENVTSKQIQKVLQDIVTRLKDELAKPKYIYNVTPDVIQHNVLSLESLLKKYNHLKIVTKKVMDIINFVIGIIVDSKIFEKQPEKNWEKLILNILGLIETTIIDMTIDRETMGKIFLKLFTEVLLKSTLNVEIRRMTSDLINTLLTGCKENKKFLSHGKMLDIYTLALSMKSAGDYELQFRHLEILFRLSPRIQEDREIFANKAFKGNFQLTDLFLGITADDFVQDTRNFLNALNYGNDGWSKAPKTIKVTRIQYSQLEFGRPDRQDCFFVDFNKWTISMTVQTSNMNVETEDEGYDIIDINYQKINSWETVFESYCQILKIYLTESIKIGESDEMLTEHTNNNGEFIISMTIASSEGNVKDSLTKIFSSHKVSYHVQPKVSVSVNVLHPPHASIDNAALALATLSSSLEASQTPMVQCPTRKLRKNENKLEPHAGTSQAAQRSNPESDSHASSSPRPLQESSLNFINNSPSRNDSLPFMNVESDAETHFPAKKRTKPLNLSASKKRQRIDDINSVNINNGKEFNRNTTINNPANKELQNNNSQNHDVELNRTKNIGNKAGKSDNRGNMQTRDILNFEVRDEAEDIIDIQPIRRTSKINDRLQIEQSRSTKKFENPIPVNFDEAQNQFHPTINNLPINNNERQQFARKYTTLTSSRVQAAVSNIDSYGNPPDYRQNNVGKDIRNNKATVKHTQKQPIGKEVTDEGSPIVNSNNNPFNLPIQFENDNSSISTIHEDEDNSGLNLSKSYYNWKKTNDDKQRQIRKQVSFLERLSAISTNENSDQTSNNVGDVSNKLMNYEEVQMDKYGNKYTNDDFQIGAEEKNEAESFTDDKLDQEIRSLLQRVGETIFRNYQRQDATLFQASQNALLQNETEVFHGVDRQIERKKEFLDTYKEHYASILSDSQETVEQLKESRNELANLDSTVLIDMEKPATLDVEEVENNT</sequence>
<feature type="compositionally biased region" description="Polar residues" evidence="1">
    <location>
        <begin position="472"/>
        <end position="511"/>
    </location>
</feature>
<organism evidence="2 3">
    <name type="scientific">Ambispora leptoticha</name>
    <dbReference type="NCBI Taxonomy" id="144679"/>
    <lineage>
        <taxon>Eukaryota</taxon>
        <taxon>Fungi</taxon>
        <taxon>Fungi incertae sedis</taxon>
        <taxon>Mucoromycota</taxon>
        <taxon>Glomeromycotina</taxon>
        <taxon>Glomeromycetes</taxon>
        <taxon>Archaeosporales</taxon>
        <taxon>Ambisporaceae</taxon>
        <taxon>Ambispora</taxon>
    </lineage>
</organism>